<keyword evidence="1" id="KW-1133">Transmembrane helix</keyword>
<feature type="transmembrane region" description="Helical" evidence="1">
    <location>
        <begin position="167"/>
        <end position="192"/>
    </location>
</feature>
<feature type="transmembrane region" description="Helical" evidence="1">
    <location>
        <begin position="136"/>
        <end position="155"/>
    </location>
</feature>
<dbReference type="Proteomes" id="UP000521676">
    <property type="component" value="Unassembled WGS sequence"/>
</dbReference>
<dbReference type="Proteomes" id="UP001431572">
    <property type="component" value="Chromosome 2"/>
</dbReference>
<evidence type="ECO:0008006" key="6">
    <source>
        <dbReference type="Google" id="ProtNLM"/>
    </source>
</evidence>
<keyword evidence="5" id="KW-1185">Reference proteome</keyword>
<dbReference type="RefSeq" id="WP_341470141.1">
    <property type="nucleotide sequence ID" value="NZ_CP128400.1"/>
</dbReference>
<feature type="transmembrane region" description="Helical" evidence="1">
    <location>
        <begin position="204"/>
        <end position="223"/>
    </location>
</feature>
<feature type="transmembrane region" description="Helical" evidence="1">
    <location>
        <begin position="69"/>
        <end position="90"/>
    </location>
</feature>
<keyword evidence="1" id="KW-0472">Membrane</keyword>
<dbReference type="EMBL" id="JACATZ010000003">
    <property type="protein sequence ID" value="NWJ48303.1"/>
    <property type="molecule type" value="Genomic_DNA"/>
</dbReference>
<gene>
    <name evidence="2" type="ORF">HXX08_20805</name>
    <name evidence="3" type="ORF">OZ401_003844</name>
</gene>
<feature type="transmembrane region" description="Helical" evidence="1">
    <location>
        <begin position="111"/>
        <end position="130"/>
    </location>
</feature>
<reference evidence="2 4" key="1">
    <citation type="submission" date="2020-06" db="EMBL/GenBank/DDBJ databases">
        <title>Anoxygenic phototrophic Chloroflexota member uses a Type I reaction center.</title>
        <authorList>
            <person name="Tsuji J.M."/>
            <person name="Shaw N.A."/>
            <person name="Nagashima S."/>
            <person name="Venkiteswaran J."/>
            <person name="Schiff S.L."/>
            <person name="Hanada S."/>
            <person name="Tank M."/>
            <person name="Neufeld J.D."/>
        </authorList>
    </citation>
    <scope>NUCLEOTIDE SEQUENCE [LARGE SCALE GENOMIC DNA]</scope>
    <source>
        <strain evidence="2">L227-S17</strain>
    </source>
</reference>
<evidence type="ECO:0000256" key="1">
    <source>
        <dbReference type="SAM" id="Phobius"/>
    </source>
</evidence>
<evidence type="ECO:0000313" key="4">
    <source>
        <dbReference type="Proteomes" id="UP000521676"/>
    </source>
</evidence>
<dbReference type="EMBL" id="CP128400">
    <property type="protein sequence ID" value="WJW68237.1"/>
    <property type="molecule type" value="Genomic_DNA"/>
</dbReference>
<evidence type="ECO:0000313" key="5">
    <source>
        <dbReference type="Proteomes" id="UP001431572"/>
    </source>
</evidence>
<protein>
    <recommendedName>
        <fullName evidence="6">PAP2 family protein</fullName>
    </recommendedName>
</protein>
<keyword evidence="1" id="KW-0812">Transmembrane</keyword>
<reference evidence="3" key="2">
    <citation type="journal article" date="2024" name="Nature">
        <title>Anoxygenic phototroph of the Chloroflexota uses a type I reaction centre.</title>
        <authorList>
            <person name="Tsuji J.M."/>
            <person name="Shaw N.A."/>
            <person name="Nagashima S."/>
            <person name="Venkiteswaran J.J."/>
            <person name="Schiff S.L."/>
            <person name="Watanabe T."/>
            <person name="Fukui M."/>
            <person name="Hanada S."/>
            <person name="Tank M."/>
            <person name="Neufeld J.D."/>
        </authorList>
    </citation>
    <scope>NUCLEOTIDE SEQUENCE</scope>
    <source>
        <strain evidence="3">L227-S17</strain>
    </source>
</reference>
<feature type="transmembrane region" description="Helical" evidence="1">
    <location>
        <begin position="40"/>
        <end position="57"/>
    </location>
</feature>
<evidence type="ECO:0000313" key="3">
    <source>
        <dbReference type="EMBL" id="WJW68237.1"/>
    </source>
</evidence>
<proteinExistence type="predicted"/>
<organism evidence="2 4">
    <name type="scientific">Candidatus Chlorohelix allophototropha</name>
    <dbReference type="NCBI Taxonomy" id="3003348"/>
    <lineage>
        <taxon>Bacteria</taxon>
        <taxon>Bacillati</taxon>
        <taxon>Chloroflexota</taxon>
        <taxon>Chloroflexia</taxon>
        <taxon>Candidatus Chloroheliales</taxon>
        <taxon>Candidatus Chloroheliaceae</taxon>
        <taxon>Candidatus Chlorohelix</taxon>
    </lineage>
</organism>
<evidence type="ECO:0000313" key="2">
    <source>
        <dbReference type="EMBL" id="NWJ48303.1"/>
    </source>
</evidence>
<sequence length="229" mass="25382">MSEVSEKEASMPGETRLKNNVSVKENTGTLTRVARNITNLAAPPILAIPTYLILGLYDTESHIPSERYWLGQFLAITFGVTIPIVLVLLLRIGNKVNSIHIPIRSQRTIPFILTITSYLVGVVLLLVFYGNGYVTALAICYTANLLIVLLINFFWKISVHMTGVGSPLAILTITSGGVIAPFFLLFPMVGWARVYLKAHTLPQVIGGSVFGYFFSLFQLIYIFKPIGWF</sequence>
<name>A0A8T7M8H7_9CHLR</name>
<accession>A0A8T7M8H7</accession>
<dbReference type="AlphaFoldDB" id="A0A8T7M8H7"/>